<dbReference type="AlphaFoldDB" id="A0A448WBD1"/>
<dbReference type="SMART" id="SM00717">
    <property type="entry name" value="SANT"/>
    <property type="match status" value="1"/>
</dbReference>
<sequence length="575" mass="60794">MQGTFSSIAKDNKSGLNVGDPSLRTDQFMDSSAAVNEALHIATTTTSSGPCLSGIGLKHGDKTVPTGPIVTTAFSGIGPANVNSDTFASNSRLIKGAAKDGWNDQETLLLLEALEIYRDDWNKVAEHVGSRTQEECILHFLRLPIEDAYLEGCDPGLMQMTALADASPPGLGPPFSQAGNPILSTVAFLAAAVDPRVAAAAAQVALTEYARLRDAVPIGLLSEHKARLEEAVTKASACAPSTPNTISGHSATGAAHAASVPSSLISSASASLEAAEQEKETIVARPVSKEPSNYTEKSASECAIKKLDEKNGDKKKKLTKSAKKKKKLGKHSAKMGELDAEVLSGVTSKTGVDGKGVDTGDEEMKEALSKKGEEEEEEEDEGDEEEEDEDDYDGEVKEKTKEIDKDQPEEIVENISLTDRATLGKLEEDADQLEITQNTTRSSAGKAHCESKAIIGRIERTGVMGSTPDEAATTGRTSTPTTTSSGVVGSSPSSSLIVQSIEARRTVLPPNPDSLGTAAACALAAAATKARHLASVEEKRIKGLVAQLVETQLKKLDIKLKQFQRFFTCTMIAFI</sequence>
<dbReference type="InterPro" id="IPR009057">
    <property type="entry name" value="Homeodomain-like_sf"/>
</dbReference>
<feature type="domain" description="SANT" evidence="7">
    <location>
        <begin position="97"/>
        <end position="148"/>
    </location>
</feature>
<gene>
    <name evidence="8" type="ORF">PXEA_LOCUS1012</name>
</gene>
<dbReference type="InterPro" id="IPR017884">
    <property type="entry name" value="SANT_dom"/>
</dbReference>
<reference evidence="8" key="1">
    <citation type="submission" date="2018-11" db="EMBL/GenBank/DDBJ databases">
        <authorList>
            <consortium name="Pathogen Informatics"/>
        </authorList>
    </citation>
    <scope>NUCLEOTIDE SEQUENCE</scope>
</reference>
<dbReference type="Pfam" id="PF16498">
    <property type="entry name" value="SWIRM-assoc_3"/>
    <property type="match status" value="1"/>
</dbReference>
<feature type="compositionally biased region" description="Acidic residues" evidence="5">
    <location>
        <begin position="374"/>
        <end position="393"/>
    </location>
</feature>
<feature type="domain" description="Myb-like" evidence="6">
    <location>
        <begin position="99"/>
        <end position="144"/>
    </location>
</feature>
<evidence type="ECO:0000259" key="6">
    <source>
        <dbReference type="PROSITE" id="PS50090"/>
    </source>
</evidence>
<keyword evidence="1" id="KW-0805">Transcription regulation</keyword>
<feature type="compositionally biased region" description="Basic residues" evidence="5">
    <location>
        <begin position="313"/>
        <end position="333"/>
    </location>
</feature>
<evidence type="ECO:0000256" key="4">
    <source>
        <dbReference type="ARBA" id="ARBA00023242"/>
    </source>
</evidence>
<dbReference type="InterPro" id="IPR032448">
    <property type="entry name" value="SWIRM-assoc"/>
</dbReference>
<dbReference type="EMBL" id="CAAALY010002006">
    <property type="protein sequence ID" value="VEL07572.1"/>
    <property type="molecule type" value="Genomic_DNA"/>
</dbReference>
<dbReference type="InterPro" id="IPR032451">
    <property type="entry name" value="SMARCC_C"/>
</dbReference>
<proteinExistence type="predicted"/>
<feature type="region of interest" description="Disordered" evidence="5">
    <location>
        <begin position="464"/>
        <end position="491"/>
    </location>
</feature>
<keyword evidence="9" id="KW-1185">Reference proteome</keyword>
<accession>A0A448WBD1</accession>
<evidence type="ECO:0000256" key="2">
    <source>
        <dbReference type="ARBA" id="ARBA00023125"/>
    </source>
</evidence>
<dbReference type="InterPro" id="IPR001005">
    <property type="entry name" value="SANT/Myb"/>
</dbReference>
<keyword evidence="3" id="KW-0804">Transcription</keyword>
<evidence type="ECO:0000256" key="3">
    <source>
        <dbReference type="ARBA" id="ARBA00023163"/>
    </source>
</evidence>
<feature type="region of interest" description="Disordered" evidence="5">
    <location>
        <begin position="277"/>
        <end position="299"/>
    </location>
</feature>
<dbReference type="Gene3D" id="1.10.10.60">
    <property type="entry name" value="Homeodomain-like"/>
    <property type="match status" value="1"/>
</dbReference>
<dbReference type="CDD" id="cd00167">
    <property type="entry name" value="SANT"/>
    <property type="match status" value="1"/>
</dbReference>
<dbReference type="GO" id="GO:0042393">
    <property type="term" value="F:histone binding"/>
    <property type="evidence" value="ECO:0007669"/>
    <property type="project" value="TreeGrafter"/>
</dbReference>
<dbReference type="GO" id="GO:0003677">
    <property type="term" value="F:DNA binding"/>
    <property type="evidence" value="ECO:0007669"/>
    <property type="project" value="UniProtKB-KW"/>
</dbReference>
<keyword evidence="4" id="KW-0539">Nucleus</keyword>
<feature type="compositionally biased region" description="Basic and acidic residues" evidence="5">
    <location>
        <begin position="394"/>
        <end position="407"/>
    </location>
</feature>
<dbReference type="PANTHER" id="PTHR12802">
    <property type="entry name" value="SWI/SNF COMPLEX-RELATED"/>
    <property type="match status" value="1"/>
</dbReference>
<keyword evidence="2" id="KW-0238">DNA-binding</keyword>
<dbReference type="PANTHER" id="PTHR12802:SF41">
    <property type="entry name" value="BRAHMA ASSOCIATED PROTEIN 155 KDA"/>
    <property type="match status" value="1"/>
</dbReference>
<feature type="compositionally biased region" description="Low complexity" evidence="5">
    <location>
        <begin position="473"/>
        <end position="491"/>
    </location>
</feature>
<dbReference type="SUPFAM" id="SSF46689">
    <property type="entry name" value="Homeodomain-like"/>
    <property type="match status" value="1"/>
</dbReference>
<name>A0A448WBD1_9PLAT</name>
<dbReference type="Pfam" id="PF00249">
    <property type="entry name" value="Myb_DNA-binding"/>
    <property type="match status" value="1"/>
</dbReference>
<evidence type="ECO:0000259" key="7">
    <source>
        <dbReference type="PROSITE" id="PS51293"/>
    </source>
</evidence>
<dbReference type="FunFam" id="1.10.10.60:FF:000014">
    <property type="entry name" value="SWI/SNF complex subunit SMARCC2 isoform C"/>
    <property type="match status" value="1"/>
</dbReference>
<dbReference type="GO" id="GO:0045893">
    <property type="term" value="P:positive regulation of DNA-templated transcription"/>
    <property type="evidence" value="ECO:0007669"/>
    <property type="project" value="TreeGrafter"/>
</dbReference>
<evidence type="ECO:0000313" key="9">
    <source>
        <dbReference type="Proteomes" id="UP000784294"/>
    </source>
</evidence>
<organism evidence="8 9">
    <name type="scientific">Protopolystoma xenopodis</name>
    <dbReference type="NCBI Taxonomy" id="117903"/>
    <lineage>
        <taxon>Eukaryota</taxon>
        <taxon>Metazoa</taxon>
        <taxon>Spiralia</taxon>
        <taxon>Lophotrochozoa</taxon>
        <taxon>Platyhelminthes</taxon>
        <taxon>Monogenea</taxon>
        <taxon>Polyopisthocotylea</taxon>
        <taxon>Polystomatidea</taxon>
        <taxon>Polystomatidae</taxon>
        <taxon>Protopolystoma</taxon>
    </lineage>
</organism>
<feature type="region of interest" description="Disordered" evidence="5">
    <location>
        <begin position="313"/>
        <end position="407"/>
    </location>
</feature>
<dbReference type="PROSITE" id="PS50090">
    <property type="entry name" value="MYB_LIKE"/>
    <property type="match status" value="1"/>
</dbReference>
<evidence type="ECO:0000256" key="5">
    <source>
        <dbReference type="SAM" id="MobiDB-lite"/>
    </source>
</evidence>
<dbReference type="Proteomes" id="UP000784294">
    <property type="component" value="Unassembled WGS sequence"/>
</dbReference>
<protein>
    <submittedName>
        <fullName evidence="8">Uncharacterized protein</fullName>
    </submittedName>
</protein>
<dbReference type="PROSITE" id="PS51293">
    <property type="entry name" value="SANT"/>
    <property type="match status" value="1"/>
</dbReference>
<dbReference type="GO" id="GO:0016514">
    <property type="term" value="C:SWI/SNF complex"/>
    <property type="evidence" value="ECO:0007669"/>
    <property type="project" value="TreeGrafter"/>
</dbReference>
<comment type="caution">
    <text evidence="8">The sequence shown here is derived from an EMBL/GenBank/DDBJ whole genome shotgun (WGS) entry which is preliminary data.</text>
</comment>
<dbReference type="Pfam" id="PF16495">
    <property type="entry name" value="SWIRM-assoc_1"/>
    <property type="match status" value="1"/>
</dbReference>
<evidence type="ECO:0000256" key="1">
    <source>
        <dbReference type="ARBA" id="ARBA00023015"/>
    </source>
</evidence>
<dbReference type="OrthoDB" id="118550at2759"/>
<evidence type="ECO:0000313" key="8">
    <source>
        <dbReference type="EMBL" id="VEL07572.1"/>
    </source>
</evidence>